<dbReference type="EMBL" id="CM016558">
    <property type="protein sequence ID" value="TKW02830.1"/>
    <property type="molecule type" value="Genomic_DNA"/>
</dbReference>
<proteinExistence type="predicted"/>
<name>A0A4U6TK41_SETVI</name>
<keyword evidence="1" id="KW-0732">Signal</keyword>
<evidence type="ECO:0000313" key="2">
    <source>
        <dbReference type="EMBL" id="TKW02830.1"/>
    </source>
</evidence>
<reference evidence="2" key="1">
    <citation type="submission" date="2019-03" db="EMBL/GenBank/DDBJ databases">
        <title>WGS assembly of Setaria viridis.</title>
        <authorList>
            <person name="Huang P."/>
            <person name="Jenkins J."/>
            <person name="Grimwood J."/>
            <person name="Barry K."/>
            <person name="Healey A."/>
            <person name="Mamidi S."/>
            <person name="Sreedasyam A."/>
            <person name="Shu S."/>
            <person name="Feldman M."/>
            <person name="Wu J."/>
            <person name="Yu Y."/>
            <person name="Chen C."/>
            <person name="Johnson J."/>
            <person name="Rokhsar D."/>
            <person name="Baxter I."/>
            <person name="Schmutz J."/>
            <person name="Brutnell T."/>
            <person name="Kellogg E."/>
        </authorList>
    </citation>
    <scope>NUCLEOTIDE SEQUENCE [LARGE SCALE GENOMIC DNA]</scope>
</reference>
<feature type="chain" id="PRO_5020425592" evidence="1">
    <location>
        <begin position="49"/>
        <end position="57"/>
    </location>
</feature>
<sequence>MCGRYLLLLLHLRFRRRGPHRFTLPPRPLDHLLLLLLLLLLLNPTSRPASTPPSTAP</sequence>
<dbReference type="Gramene" id="TKW02830">
    <property type="protein sequence ID" value="TKW02830"/>
    <property type="gene ID" value="SEVIR_7G036458v2"/>
</dbReference>
<evidence type="ECO:0000256" key="1">
    <source>
        <dbReference type="SAM" id="SignalP"/>
    </source>
</evidence>
<gene>
    <name evidence="2" type="ORF">SEVIR_7G036458v2</name>
</gene>
<protein>
    <submittedName>
        <fullName evidence="2">Uncharacterized protein</fullName>
    </submittedName>
</protein>
<organism evidence="2 3">
    <name type="scientific">Setaria viridis</name>
    <name type="common">Green bristlegrass</name>
    <name type="synonym">Setaria italica subsp. viridis</name>
    <dbReference type="NCBI Taxonomy" id="4556"/>
    <lineage>
        <taxon>Eukaryota</taxon>
        <taxon>Viridiplantae</taxon>
        <taxon>Streptophyta</taxon>
        <taxon>Embryophyta</taxon>
        <taxon>Tracheophyta</taxon>
        <taxon>Spermatophyta</taxon>
        <taxon>Magnoliopsida</taxon>
        <taxon>Liliopsida</taxon>
        <taxon>Poales</taxon>
        <taxon>Poaceae</taxon>
        <taxon>PACMAD clade</taxon>
        <taxon>Panicoideae</taxon>
        <taxon>Panicodae</taxon>
        <taxon>Paniceae</taxon>
        <taxon>Cenchrinae</taxon>
        <taxon>Setaria</taxon>
    </lineage>
</organism>
<feature type="signal peptide" evidence="1">
    <location>
        <begin position="1"/>
        <end position="48"/>
    </location>
</feature>
<accession>A0A4U6TK41</accession>
<dbReference type="AlphaFoldDB" id="A0A4U6TK41"/>
<keyword evidence="3" id="KW-1185">Reference proteome</keyword>
<dbReference type="Proteomes" id="UP000298652">
    <property type="component" value="Chromosome 7"/>
</dbReference>
<evidence type="ECO:0000313" key="3">
    <source>
        <dbReference type="Proteomes" id="UP000298652"/>
    </source>
</evidence>